<dbReference type="PANTHER" id="PTHR46796">
    <property type="entry name" value="HTH-TYPE TRANSCRIPTIONAL ACTIVATOR RHAS-RELATED"/>
    <property type="match status" value="1"/>
</dbReference>
<evidence type="ECO:0000259" key="4">
    <source>
        <dbReference type="PROSITE" id="PS01124"/>
    </source>
</evidence>
<sequence length="272" mass="31559">MSFLFSQKPSMGIMNLEKGEEHFRLERFLPSIELQLFIKHYWVVEWELAEDKTHIQEVIPNPCVNLVIESGRTYFYGPATRKYSYQLSAKGRVFGIKFKPGGFFPWYRESISKLIDHPLPVDEIFPISSEELESIFLNTASNHMELTSRMNDALLPLLPSADKLTLLTDQMTEYIRLHHEVTRVDQVCEQFAMNKRTLQRMFKQYVGISPKNVIKLYRLQNAAEALDHGQAVNTLELSLALGYHDQSHFIKDFKTIVGQTPDAYTRSVARRL</sequence>
<dbReference type="PANTHER" id="PTHR46796:SF13">
    <property type="entry name" value="HTH-TYPE TRANSCRIPTIONAL ACTIVATOR RHAS"/>
    <property type="match status" value="1"/>
</dbReference>
<evidence type="ECO:0000256" key="2">
    <source>
        <dbReference type="ARBA" id="ARBA00023125"/>
    </source>
</evidence>
<dbReference type="SUPFAM" id="SSF46689">
    <property type="entry name" value="Homeodomain-like"/>
    <property type="match status" value="1"/>
</dbReference>
<dbReference type="Proteomes" id="UP001597169">
    <property type="component" value="Unassembled WGS sequence"/>
</dbReference>
<dbReference type="EMBL" id="JBHTKX010000001">
    <property type="protein sequence ID" value="MFD1129366.1"/>
    <property type="molecule type" value="Genomic_DNA"/>
</dbReference>
<gene>
    <name evidence="5" type="ORF">ACFQ3J_14420</name>
</gene>
<accession>A0ABW3Q9G6</accession>
<protein>
    <submittedName>
        <fullName evidence="5">DUF6597 domain-containing transcriptional factor</fullName>
    </submittedName>
</protein>
<keyword evidence="2" id="KW-0238">DNA-binding</keyword>
<keyword evidence="1" id="KW-0805">Transcription regulation</keyword>
<dbReference type="Gene3D" id="1.10.10.60">
    <property type="entry name" value="Homeodomain-like"/>
    <property type="match status" value="1"/>
</dbReference>
<dbReference type="InterPro" id="IPR050204">
    <property type="entry name" value="AraC_XylS_family_regulators"/>
</dbReference>
<reference evidence="6" key="1">
    <citation type="journal article" date="2019" name="Int. J. Syst. Evol. Microbiol.">
        <title>The Global Catalogue of Microorganisms (GCM) 10K type strain sequencing project: providing services to taxonomists for standard genome sequencing and annotation.</title>
        <authorList>
            <consortium name="The Broad Institute Genomics Platform"/>
            <consortium name="The Broad Institute Genome Sequencing Center for Infectious Disease"/>
            <person name="Wu L."/>
            <person name="Ma J."/>
        </authorList>
    </citation>
    <scope>NUCLEOTIDE SEQUENCE [LARGE SCALE GENOMIC DNA]</scope>
    <source>
        <strain evidence="6">CCUG 53519</strain>
    </source>
</reference>
<keyword evidence="6" id="KW-1185">Reference proteome</keyword>
<dbReference type="RefSeq" id="WP_251582314.1">
    <property type="nucleotide sequence ID" value="NZ_JBHTKX010000001.1"/>
</dbReference>
<dbReference type="Pfam" id="PF12833">
    <property type="entry name" value="HTH_18"/>
    <property type="match status" value="1"/>
</dbReference>
<organism evidence="5 6">
    <name type="scientific">Paenibacillus provencensis</name>
    <dbReference type="NCBI Taxonomy" id="441151"/>
    <lineage>
        <taxon>Bacteria</taxon>
        <taxon>Bacillati</taxon>
        <taxon>Bacillota</taxon>
        <taxon>Bacilli</taxon>
        <taxon>Bacillales</taxon>
        <taxon>Paenibacillaceae</taxon>
        <taxon>Paenibacillus</taxon>
    </lineage>
</organism>
<evidence type="ECO:0000313" key="6">
    <source>
        <dbReference type="Proteomes" id="UP001597169"/>
    </source>
</evidence>
<dbReference type="PROSITE" id="PS01124">
    <property type="entry name" value="HTH_ARAC_FAMILY_2"/>
    <property type="match status" value="1"/>
</dbReference>
<dbReference type="InterPro" id="IPR046532">
    <property type="entry name" value="DUF6597"/>
</dbReference>
<feature type="domain" description="HTH araC/xylS-type" evidence="4">
    <location>
        <begin position="169"/>
        <end position="267"/>
    </location>
</feature>
<name>A0ABW3Q9G6_9BACL</name>
<comment type="caution">
    <text evidence="5">The sequence shown here is derived from an EMBL/GenBank/DDBJ whole genome shotgun (WGS) entry which is preliminary data.</text>
</comment>
<dbReference type="SMART" id="SM00342">
    <property type="entry name" value="HTH_ARAC"/>
    <property type="match status" value="1"/>
</dbReference>
<dbReference type="InterPro" id="IPR018060">
    <property type="entry name" value="HTH_AraC"/>
</dbReference>
<dbReference type="InterPro" id="IPR009057">
    <property type="entry name" value="Homeodomain-like_sf"/>
</dbReference>
<dbReference type="Pfam" id="PF20240">
    <property type="entry name" value="DUF6597"/>
    <property type="match status" value="1"/>
</dbReference>
<evidence type="ECO:0000256" key="1">
    <source>
        <dbReference type="ARBA" id="ARBA00023015"/>
    </source>
</evidence>
<evidence type="ECO:0000313" key="5">
    <source>
        <dbReference type="EMBL" id="MFD1129366.1"/>
    </source>
</evidence>
<evidence type="ECO:0000256" key="3">
    <source>
        <dbReference type="ARBA" id="ARBA00023163"/>
    </source>
</evidence>
<proteinExistence type="predicted"/>
<keyword evidence="3" id="KW-0804">Transcription</keyword>